<reference evidence="2 3" key="1">
    <citation type="journal article" date="2016" name="Front. Microbiol.">
        <title>Fuerstia marisgermanicae gen. nov., sp. nov., an Unusual Member of the Phylum Planctomycetes from the German Wadden Sea.</title>
        <authorList>
            <person name="Kohn T."/>
            <person name="Heuer A."/>
            <person name="Jogler M."/>
            <person name="Vollmers J."/>
            <person name="Boedeker C."/>
            <person name="Bunk B."/>
            <person name="Rast P."/>
            <person name="Borchert D."/>
            <person name="Glockner I."/>
            <person name="Freese H.M."/>
            <person name="Klenk H.P."/>
            <person name="Overmann J."/>
            <person name="Kaster A.K."/>
            <person name="Rohde M."/>
            <person name="Wiegand S."/>
            <person name="Jogler C."/>
        </authorList>
    </citation>
    <scope>NUCLEOTIDE SEQUENCE [LARGE SCALE GENOMIC DNA]</scope>
    <source>
        <strain evidence="2 3">NH11</strain>
    </source>
</reference>
<dbReference type="EMBL" id="CP017641">
    <property type="protein sequence ID" value="APZ92125.1"/>
    <property type="molecule type" value="Genomic_DNA"/>
</dbReference>
<dbReference type="AlphaFoldDB" id="A0A1P8WDH3"/>
<dbReference type="RefSeq" id="WP_077023783.1">
    <property type="nucleotide sequence ID" value="NZ_CP017641.1"/>
</dbReference>
<feature type="chain" id="PRO_5013111738" evidence="1">
    <location>
        <begin position="20"/>
        <end position="225"/>
    </location>
</feature>
<name>A0A1P8WDH3_9PLAN</name>
<proteinExistence type="predicted"/>
<organism evidence="2 3">
    <name type="scientific">Fuerstiella marisgermanici</name>
    <dbReference type="NCBI Taxonomy" id="1891926"/>
    <lineage>
        <taxon>Bacteria</taxon>
        <taxon>Pseudomonadati</taxon>
        <taxon>Planctomycetota</taxon>
        <taxon>Planctomycetia</taxon>
        <taxon>Planctomycetales</taxon>
        <taxon>Planctomycetaceae</taxon>
        <taxon>Fuerstiella</taxon>
    </lineage>
</organism>
<sequence length="225" mass="23586" precursor="true">MFFASLIAASVFAVNNPQAADSVARLLPTLSHSIAAIETLPVDKPEAPESAVAISVEETTPDTTTPKADDIVKAENVIELELDSPEFIVGLEHPAGVCEEFLEPLVLEVTQDHAEAPPESLPAAVDTLVAAEAEHVPNATKDADEGPATDAAIETATSIEPSTDAVPINDVSVETNSLSTSPLDSKEVAIKAAVPAELAESWPHLSDHTRATILMLIEADQMVKS</sequence>
<dbReference type="Proteomes" id="UP000187735">
    <property type="component" value="Chromosome"/>
</dbReference>
<gene>
    <name evidence="2" type="ORF">Fuma_01730</name>
</gene>
<evidence type="ECO:0000256" key="1">
    <source>
        <dbReference type="SAM" id="SignalP"/>
    </source>
</evidence>
<protein>
    <submittedName>
        <fullName evidence="2">Uncharacterized protein</fullName>
    </submittedName>
</protein>
<keyword evidence="3" id="KW-1185">Reference proteome</keyword>
<feature type="signal peptide" evidence="1">
    <location>
        <begin position="1"/>
        <end position="19"/>
    </location>
</feature>
<dbReference type="KEGG" id="fmr:Fuma_01730"/>
<keyword evidence="1" id="KW-0732">Signal</keyword>
<accession>A0A1P8WDH3</accession>
<evidence type="ECO:0000313" key="3">
    <source>
        <dbReference type="Proteomes" id="UP000187735"/>
    </source>
</evidence>
<evidence type="ECO:0000313" key="2">
    <source>
        <dbReference type="EMBL" id="APZ92125.1"/>
    </source>
</evidence>